<sequence>MSEEGYGGAPTYLSECPENTCEQTFIGARPEEVLEHIWEAHGEAKAHYYLDMAGPFEGLPDDYLAEKHEDD</sequence>
<dbReference type="GeneID" id="16194277"/>
<dbReference type="KEGG" id="vg:16194277"/>
<reference evidence="1 2" key="1">
    <citation type="submission" date="2012-12" db="EMBL/GenBank/DDBJ databases">
        <authorList>
            <person name="Sencilo A."/>
            <person name="Jacobs-Sera D."/>
            <person name="Russell D.A."/>
            <person name="Ko C."/>
            <person name="Atanasova N."/>
            <person name="Osterlund E."/>
            <person name="Oksanen H.M."/>
            <person name="Bamford D.H."/>
            <person name="Hatfull G.F."/>
            <person name="Roine E."/>
            <person name="Hendrix R.W."/>
        </authorList>
    </citation>
    <scope>NUCLEOTIDE SEQUENCE [LARGE SCALE GENOMIC DNA]</scope>
</reference>
<dbReference type="RefSeq" id="YP_008060377.1">
    <property type="nucleotide sequence ID" value="NC_021340.1"/>
</dbReference>
<dbReference type="Proteomes" id="UP000203112">
    <property type="component" value="Segment"/>
</dbReference>
<proteinExistence type="predicted"/>
<protein>
    <submittedName>
        <fullName evidence="1">Uncharacterized protein</fullName>
    </submittedName>
</protein>
<gene>
    <name evidence="1" type="primary">68</name>
    <name evidence="1" type="ORF">HHTV2_68</name>
</gene>
<dbReference type="EMBL" id="KC292024">
    <property type="protein sequence ID" value="AGM11233.1"/>
    <property type="molecule type" value="Genomic_DNA"/>
</dbReference>
<evidence type="ECO:0000313" key="1">
    <source>
        <dbReference type="EMBL" id="AGM11233.1"/>
    </source>
</evidence>
<keyword evidence="2" id="KW-1185">Reference proteome</keyword>
<name>R4TM42_9CAUD</name>
<organism evidence="1 2">
    <name type="scientific">Haloarcula hispanica tailed virus 2</name>
    <dbReference type="NCBI Taxonomy" id="1273751"/>
    <lineage>
        <taxon>Viruses</taxon>
        <taxon>Duplodnaviria</taxon>
        <taxon>Heunggongvirae</taxon>
        <taxon>Uroviricota</taxon>
        <taxon>Caudoviricetes</taxon>
        <taxon>Saparoviridae</taxon>
        <taxon>Halohivirus</taxon>
        <taxon>Halohivirus suolae</taxon>
        <taxon>Halohivirus HHTV2</taxon>
    </lineage>
</organism>
<accession>R4TM42</accession>
<evidence type="ECO:0000313" key="2">
    <source>
        <dbReference type="Proteomes" id="UP000203112"/>
    </source>
</evidence>